<keyword evidence="1" id="KW-0812">Transmembrane</keyword>
<evidence type="ECO:0000313" key="3">
    <source>
        <dbReference type="Proteomes" id="UP001225134"/>
    </source>
</evidence>
<accession>A0ABT7HLC3</accession>
<evidence type="ECO:0000313" key="2">
    <source>
        <dbReference type="EMBL" id="MDK9580795.1"/>
    </source>
</evidence>
<sequence>MELKNLYVERINGKLPVKNLKECSGNNALKSNLSSYIKMEKESDTQYSYYISITESFYYKFKFNILEESKGMENKNRLEITARIIVEFYKNIILYYQKEISNLKIYSLYKENNKEELEKLEKLIRYISLFLIKLYFEFPLREENETSKICDELMEKYHIKEQVSELRSKLNLIRKISTFKYNERMNDNREKWNTRFAIIGIFIAIVDIVCNFIN</sequence>
<reference evidence="2 3" key="1">
    <citation type="submission" date="2023-06" db="EMBL/GenBank/DDBJ databases">
        <title>Antibody response to the Sneathia vaginalis cytopathogenic toxin A during pregnancy.</title>
        <authorList>
            <person name="Mccoy Z.T."/>
            <person name="Serrano M.G."/>
            <person name="Spaine K."/>
            <person name="Edwards D.J."/>
            <person name="Buck G.A."/>
            <person name="Jefferson K."/>
        </authorList>
    </citation>
    <scope>NUCLEOTIDE SEQUENCE [LARGE SCALE GENOMIC DNA]</scope>
    <source>
        <strain evidence="2 3">CCUG 42621</strain>
    </source>
</reference>
<dbReference type="RefSeq" id="WP_277285513.1">
    <property type="nucleotide sequence ID" value="NZ_CAMYCH010000027.1"/>
</dbReference>
<dbReference type="Proteomes" id="UP001225134">
    <property type="component" value="Unassembled WGS sequence"/>
</dbReference>
<gene>
    <name evidence="2" type="ORF">QQA45_04600</name>
</gene>
<organism evidence="2 3">
    <name type="scientific">Sneathia sanguinegens</name>
    <dbReference type="NCBI Taxonomy" id="40543"/>
    <lineage>
        <taxon>Bacteria</taxon>
        <taxon>Fusobacteriati</taxon>
        <taxon>Fusobacteriota</taxon>
        <taxon>Fusobacteriia</taxon>
        <taxon>Fusobacteriales</taxon>
        <taxon>Leptotrichiaceae</taxon>
        <taxon>Sneathia</taxon>
    </lineage>
</organism>
<protein>
    <submittedName>
        <fullName evidence="2">Uncharacterized protein</fullName>
    </submittedName>
</protein>
<keyword evidence="3" id="KW-1185">Reference proteome</keyword>
<keyword evidence="1" id="KW-0472">Membrane</keyword>
<proteinExistence type="predicted"/>
<comment type="caution">
    <text evidence="2">The sequence shown here is derived from an EMBL/GenBank/DDBJ whole genome shotgun (WGS) entry which is preliminary data.</text>
</comment>
<keyword evidence="1" id="KW-1133">Transmembrane helix</keyword>
<feature type="transmembrane region" description="Helical" evidence="1">
    <location>
        <begin position="192"/>
        <end position="213"/>
    </location>
</feature>
<name>A0ABT7HLC3_9FUSO</name>
<dbReference type="EMBL" id="JASSPP010000007">
    <property type="protein sequence ID" value="MDK9580795.1"/>
    <property type="molecule type" value="Genomic_DNA"/>
</dbReference>
<evidence type="ECO:0000256" key="1">
    <source>
        <dbReference type="SAM" id="Phobius"/>
    </source>
</evidence>